<dbReference type="InterPro" id="IPR006016">
    <property type="entry name" value="UspA"/>
</dbReference>
<dbReference type="Proteomes" id="UP001152795">
    <property type="component" value="Unassembled WGS sequence"/>
</dbReference>
<organism evidence="2 3">
    <name type="scientific">Paramuricea clavata</name>
    <name type="common">Red gorgonian</name>
    <name type="synonym">Violescent sea-whip</name>
    <dbReference type="NCBI Taxonomy" id="317549"/>
    <lineage>
        <taxon>Eukaryota</taxon>
        <taxon>Metazoa</taxon>
        <taxon>Cnidaria</taxon>
        <taxon>Anthozoa</taxon>
        <taxon>Octocorallia</taxon>
        <taxon>Malacalcyonacea</taxon>
        <taxon>Plexauridae</taxon>
        <taxon>Paramuricea</taxon>
    </lineage>
</organism>
<keyword evidence="3" id="KW-1185">Reference proteome</keyword>
<protein>
    <submittedName>
        <fullName evidence="2">Universal stress A</fullName>
    </submittedName>
</protein>
<gene>
    <name evidence="2" type="ORF">PACLA_8A040354</name>
</gene>
<feature type="domain" description="UspA" evidence="1">
    <location>
        <begin position="8"/>
        <end position="148"/>
    </location>
</feature>
<dbReference type="InterPro" id="IPR014729">
    <property type="entry name" value="Rossmann-like_a/b/a_fold"/>
</dbReference>
<reference evidence="2" key="1">
    <citation type="submission" date="2020-04" db="EMBL/GenBank/DDBJ databases">
        <authorList>
            <person name="Alioto T."/>
            <person name="Alioto T."/>
            <person name="Gomez Garrido J."/>
        </authorList>
    </citation>
    <scope>NUCLEOTIDE SEQUENCE</scope>
    <source>
        <strain evidence="2">A484AB</strain>
    </source>
</reference>
<dbReference type="SUPFAM" id="SSF52402">
    <property type="entry name" value="Adenine nucleotide alpha hydrolases-like"/>
    <property type="match status" value="1"/>
</dbReference>
<sequence>MATETKQRVVLIPVDASDLCEKAFHWYVENMHHKGDKLIIFHCHEFHPPTFPHALESVEWKKLVDEHEEKLKALETKYKAKCETEQISARILVHGGSIGPEICKCAETECVTSIVIASRGHGTIRRTVLGSTSDFVLHHAHVPVVIVPKTKGKH</sequence>
<dbReference type="PANTHER" id="PTHR46989">
    <property type="entry name" value="USP DOMAIN-CONTAINING PROTEIN"/>
    <property type="match status" value="1"/>
</dbReference>
<dbReference type="PANTHER" id="PTHR46989:SF3">
    <property type="entry name" value="USPA DOMAIN-CONTAINING PROTEIN"/>
    <property type="match status" value="1"/>
</dbReference>
<evidence type="ECO:0000259" key="1">
    <source>
        <dbReference type="Pfam" id="PF00582"/>
    </source>
</evidence>
<dbReference type="InterPro" id="IPR006015">
    <property type="entry name" value="Universal_stress_UspA"/>
</dbReference>
<evidence type="ECO:0000313" key="3">
    <source>
        <dbReference type="Proteomes" id="UP001152795"/>
    </source>
</evidence>
<dbReference type="Gene3D" id="3.40.50.620">
    <property type="entry name" value="HUPs"/>
    <property type="match status" value="1"/>
</dbReference>
<dbReference type="CDD" id="cd23659">
    <property type="entry name" value="USP_At3g01520-like"/>
    <property type="match status" value="1"/>
</dbReference>
<accession>A0A7D9J0E3</accession>
<dbReference type="AlphaFoldDB" id="A0A7D9J0E3"/>
<dbReference type="Pfam" id="PF00582">
    <property type="entry name" value="Usp"/>
    <property type="match status" value="1"/>
</dbReference>
<comment type="caution">
    <text evidence="2">The sequence shown here is derived from an EMBL/GenBank/DDBJ whole genome shotgun (WGS) entry which is preliminary data.</text>
</comment>
<dbReference type="EMBL" id="CACRXK020010338">
    <property type="protein sequence ID" value="CAB4019190.1"/>
    <property type="molecule type" value="Genomic_DNA"/>
</dbReference>
<dbReference type="PRINTS" id="PR01438">
    <property type="entry name" value="UNVRSLSTRESS"/>
</dbReference>
<evidence type="ECO:0000313" key="2">
    <source>
        <dbReference type="EMBL" id="CAB4019190.1"/>
    </source>
</evidence>
<dbReference type="OrthoDB" id="843225at2759"/>
<name>A0A7D9J0E3_PARCT</name>
<proteinExistence type="predicted"/>